<evidence type="ECO:0000259" key="10">
    <source>
        <dbReference type="Pfam" id="PF00248"/>
    </source>
</evidence>
<dbReference type="EMBL" id="FJOF01000007">
    <property type="protein sequence ID" value="CZR43101.1"/>
    <property type="molecule type" value="Genomic_DNA"/>
</dbReference>
<dbReference type="PANTHER" id="PTHR13295:SF4">
    <property type="entry name" value="GLUTAMATE--CYSTEINE LIGASE REGULATORY SUBUNIT"/>
    <property type="match status" value="1"/>
</dbReference>
<dbReference type="InterPro" id="IPR032963">
    <property type="entry name" value="Gclm"/>
</dbReference>
<comment type="similarity">
    <text evidence="2">Belongs to the aldo/keto reductase family. Glutamate--cysteine ligase light chain subfamily.</text>
</comment>
<gene>
    <name evidence="11" type="ORF">FPRO_07983</name>
</gene>
<dbReference type="VEuPathDB" id="FungiDB:FPRO_07983"/>
<name>A0A1L7VRP3_FUSPR</name>
<dbReference type="Proteomes" id="UP000183971">
    <property type="component" value="Unassembled WGS sequence"/>
</dbReference>
<dbReference type="GeneID" id="42052861"/>
<evidence type="ECO:0000256" key="8">
    <source>
        <dbReference type="ARBA" id="ARBA00031732"/>
    </source>
</evidence>
<dbReference type="InterPro" id="IPR023210">
    <property type="entry name" value="NADP_OxRdtase_dom"/>
</dbReference>
<evidence type="ECO:0000313" key="12">
    <source>
        <dbReference type="Proteomes" id="UP000183971"/>
    </source>
</evidence>
<dbReference type="GO" id="GO:0016491">
    <property type="term" value="F:oxidoreductase activity"/>
    <property type="evidence" value="ECO:0007669"/>
    <property type="project" value="UniProtKB-KW"/>
</dbReference>
<dbReference type="GO" id="GO:0006750">
    <property type="term" value="P:glutathione biosynthetic process"/>
    <property type="evidence" value="ECO:0007669"/>
    <property type="project" value="UniProtKB-UniPathway"/>
</dbReference>
<accession>A0A1L7VRP3</accession>
<dbReference type="RefSeq" id="XP_031083692.1">
    <property type="nucleotide sequence ID" value="XM_031233901.1"/>
</dbReference>
<evidence type="ECO:0000313" key="11">
    <source>
        <dbReference type="EMBL" id="CZR43101.1"/>
    </source>
</evidence>
<proteinExistence type="inferred from homology"/>
<comment type="subunit">
    <text evidence="3">Heterodimer of a catalytic heavy chain and a regulatory light chain.</text>
</comment>
<keyword evidence="4" id="KW-0317">Glutathione biosynthesis</keyword>
<evidence type="ECO:0000256" key="9">
    <source>
        <dbReference type="ARBA" id="ARBA00032926"/>
    </source>
</evidence>
<evidence type="ECO:0000256" key="7">
    <source>
        <dbReference type="ARBA" id="ARBA00031154"/>
    </source>
</evidence>
<protein>
    <recommendedName>
        <fullName evidence="8">GCS light chain</fullName>
    </recommendedName>
    <alternativeName>
        <fullName evidence="6">Gamma-ECS regulatory subunit</fullName>
    </alternativeName>
    <alternativeName>
        <fullName evidence="9">Gamma-glutamylcysteine synthetase regulatory subunit</fullName>
    </alternativeName>
    <alternativeName>
        <fullName evidence="7">Glutamate--cysteine ligase modifier subunit</fullName>
    </alternativeName>
</protein>
<keyword evidence="12" id="KW-1185">Reference proteome</keyword>
<dbReference type="PANTHER" id="PTHR13295">
    <property type="entry name" value="GLUTAMATE CYSTEINE LIGASE REGULATORY SUBUNIT"/>
    <property type="match status" value="1"/>
</dbReference>
<dbReference type="GO" id="GO:0017109">
    <property type="term" value="C:glutamate-cysteine ligase complex"/>
    <property type="evidence" value="ECO:0007669"/>
    <property type="project" value="TreeGrafter"/>
</dbReference>
<organism evidence="11 12">
    <name type="scientific">Fusarium proliferatum (strain ET1)</name>
    <name type="common">Orchid endophyte fungus</name>
    <dbReference type="NCBI Taxonomy" id="1227346"/>
    <lineage>
        <taxon>Eukaryota</taxon>
        <taxon>Fungi</taxon>
        <taxon>Dikarya</taxon>
        <taxon>Ascomycota</taxon>
        <taxon>Pezizomycotina</taxon>
        <taxon>Sordariomycetes</taxon>
        <taxon>Hypocreomycetidae</taxon>
        <taxon>Hypocreales</taxon>
        <taxon>Nectriaceae</taxon>
        <taxon>Fusarium</taxon>
        <taxon>Fusarium fujikuroi species complex</taxon>
    </lineage>
</organism>
<dbReference type="AlphaFoldDB" id="A0A1L7VRP3"/>
<evidence type="ECO:0000256" key="2">
    <source>
        <dbReference type="ARBA" id="ARBA00008612"/>
    </source>
</evidence>
<dbReference type="Gene3D" id="3.20.20.100">
    <property type="entry name" value="NADP-dependent oxidoreductase domain"/>
    <property type="match status" value="1"/>
</dbReference>
<feature type="domain" description="NADP-dependent oxidoreductase" evidence="10">
    <location>
        <begin position="94"/>
        <end position="238"/>
    </location>
</feature>
<evidence type="ECO:0000256" key="5">
    <source>
        <dbReference type="ARBA" id="ARBA00023002"/>
    </source>
</evidence>
<evidence type="ECO:0000256" key="4">
    <source>
        <dbReference type="ARBA" id="ARBA00022684"/>
    </source>
</evidence>
<dbReference type="GO" id="GO:0035226">
    <property type="term" value="F:glutamate-cysteine ligase catalytic subunit binding"/>
    <property type="evidence" value="ECO:0007669"/>
    <property type="project" value="InterPro"/>
</dbReference>
<dbReference type="UniPathway" id="UPA00142">
    <property type="reaction ID" value="UER00209"/>
</dbReference>
<dbReference type="InterPro" id="IPR036812">
    <property type="entry name" value="NAD(P)_OxRdtase_dom_sf"/>
</dbReference>
<evidence type="ECO:0000256" key="3">
    <source>
        <dbReference type="ARBA" id="ARBA00011532"/>
    </source>
</evidence>
<reference evidence="12" key="1">
    <citation type="journal article" date="2016" name="Genome Biol. Evol.">
        <title>Comparative 'omics' of the Fusarium fujikuroi species complex highlights differences in genetic potential and metabolite synthesis.</title>
        <authorList>
            <person name="Niehaus E.-M."/>
            <person name="Muensterkoetter M."/>
            <person name="Proctor R.H."/>
            <person name="Brown D.W."/>
            <person name="Sharon A."/>
            <person name="Idan Y."/>
            <person name="Oren-Young L."/>
            <person name="Sieber C.M."/>
            <person name="Novak O."/>
            <person name="Pencik A."/>
            <person name="Tarkowska D."/>
            <person name="Hromadova K."/>
            <person name="Freeman S."/>
            <person name="Maymon M."/>
            <person name="Elazar M."/>
            <person name="Youssef S.A."/>
            <person name="El-Shabrawy E.S.M."/>
            <person name="Shalaby A.B.A."/>
            <person name="Houterman P."/>
            <person name="Brock N.L."/>
            <person name="Burkhardt I."/>
            <person name="Tsavkelova E.A."/>
            <person name="Dickschat J.S."/>
            <person name="Galuszka P."/>
            <person name="Gueldener U."/>
            <person name="Tudzynski B."/>
        </authorList>
    </citation>
    <scope>NUCLEOTIDE SEQUENCE [LARGE SCALE GENOMIC DNA]</scope>
    <source>
        <strain evidence="12">ET1</strain>
    </source>
</reference>
<evidence type="ECO:0000256" key="1">
    <source>
        <dbReference type="ARBA" id="ARBA00005006"/>
    </source>
</evidence>
<dbReference type="SUPFAM" id="SSF51430">
    <property type="entry name" value="NAD(P)-linked oxidoreductase"/>
    <property type="match status" value="1"/>
</dbReference>
<comment type="pathway">
    <text evidence="1">Sulfur metabolism; glutathione biosynthesis; glutathione from L-cysteine and L-glutamate: step 1/2.</text>
</comment>
<sequence length="312" mass="34193">MTRLILSTANVMLAGPSIIRKPGNSRSNLELVNSLRDNIAEAQRDYAIDAQETNGFTNGDTAKGKHTVVDLWTEQEGDALYVPRINWNAAGLQEEPSQYEITVKFFVLPGMSVAAGEQHVKEALDLVRRELGIQTIDLLIVSFPGISFEGNCEWEADKTNAQQGNLEEELATWKVFEGLHKQGLVKRLAVAEFGSEKLGAFIKRASVRPVIDQINLRNCCDVPPPLKKLADQEGVELHVHNDCIDILPHGTLRELLSHGPKSAGLLADPGNSGTGFTGEIVPKWVVRYTAFVQDRGVIENKGYFAGAELVAP</sequence>
<evidence type="ECO:0000256" key="6">
    <source>
        <dbReference type="ARBA" id="ARBA00030406"/>
    </source>
</evidence>
<comment type="caution">
    <text evidence="11">The sequence shown here is derived from an EMBL/GenBank/DDBJ whole genome shotgun (WGS) entry which is preliminary data.</text>
</comment>
<dbReference type="Pfam" id="PF00248">
    <property type="entry name" value="Aldo_ket_red"/>
    <property type="match status" value="1"/>
</dbReference>
<keyword evidence="5" id="KW-0560">Oxidoreductase</keyword>
<dbReference type="GO" id="GO:0030234">
    <property type="term" value="F:enzyme regulator activity"/>
    <property type="evidence" value="ECO:0007669"/>
    <property type="project" value="TreeGrafter"/>
</dbReference>